<dbReference type="InterPro" id="IPR002645">
    <property type="entry name" value="STAS_dom"/>
</dbReference>
<dbReference type="CDD" id="cd07043">
    <property type="entry name" value="STAS_anti-anti-sigma_factors"/>
    <property type="match status" value="1"/>
</dbReference>
<proteinExistence type="inferred from homology"/>
<comment type="similarity">
    <text evidence="1 2">Belongs to the anti-sigma-factor antagonist family.</text>
</comment>
<dbReference type="PANTHER" id="PTHR33495">
    <property type="entry name" value="ANTI-SIGMA FACTOR ANTAGONIST TM_1081-RELATED-RELATED"/>
    <property type="match status" value="1"/>
</dbReference>
<dbReference type="Proteomes" id="UP001500902">
    <property type="component" value="Unassembled WGS sequence"/>
</dbReference>
<feature type="domain" description="STAS" evidence="3">
    <location>
        <begin position="9"/>
        <end position="115"/>
    </location>
</feature>
<evidence type="ECO:0000256" key="1">
    <source>
        <dbReference type="ARBA" id="ARBA00009013"/>
    </source>
</evidence>
<accession>A0ABP7BKJ6</accession>
<dbReference type="InterPro" id="IPR003658">
    <property type="entry name" value="Anti-sigma_ant"/>
</dbReference>
<dbReference type="PANTHER" id="PTHR33495:SF2">
    <property type="entry name" value="ANTI-SIGMA FACTOR ANTAGONIST TM_1081-RELATED"/>
    <property type="match status" value="1"/>
</dbReference>
<organism evidence="4 5">
    <name type="scientific">Nonomuraea antimicrobica</name>
    <dbReference type="NCBI Taxonomy" id="561173"/>
    <lineage>
        <taxon>Bacteria</taxon>
        <taxon>Bacillati</taxon>
        <taxon>Actinomycetota</taxon>
        <taxon>Actinomycetes</taxon>
        <taxon>Streptosporangiales</taxon>
        <taxon>Streptosporangiaceae</taxon>
        <taxon>Nonomuraea</taxon>
    </lineage>
</organism>
<comment type="caution">
    <text evidence="4">The sequence shown here is derived from an EMBL/GenBank/DDBJ whole genome shotgun (WGS) entry which is preliminary data.</text>
</comment>
<sequence length="115" mass="12257">MGSADRIGFSWIVTERDDSAVLSPAGDLDLASMEEFRNGLTQAMACMRPPLVVVDLEGVAFCDSSGLNTLIWAANAVEAAGGRLRLTGLQPRVTRLLRLTGLDKRFVVCETTGGS</sequence>
<dbReference type="RefSeq" id="WP_344876481.1">
    <property type="nucleotide sequence ID" value="NZ_BAAAZP010000048.1"/>
</dbReference>
<dbReference type="Gene3D" id="3.30.750.24">
    <property type="entry name" value="STAS domain"/>
    <property type="match status" value="1"/>
</dbReference>
<reference evidence="5" key="1">
    <citation type="journal article" date="2019" name="Int. J. Syst. Evol. Microbiol.">
        <title>The Global Catalogue of Microorganisms (GCM) 10K type strain sequencing project: providing services to taxonomists for standard genome sequencing and annotation.</title>
        <authorList>
            <consortium name="The Broad Institute Genomics Platform"/>
            <consortium name="The Broad Institute Genome Sequencing Center for Infectious Disease"/>
            <person name="Wu L."/>
            <person name="Ma J."/>
        </authorList>
    </citation>
    <scope>NUCLEOTIDE SEQUENCE [LARGE SCALE GENOMIC DNA]</scope>
    <source>
        <strain evidence="5">JCM 16904</strain>
    </source>
</reference>
<dbReference type="NCBIfam" id="TIGR00377">
    <property type="entry name" value="ant_ant_sig"/>
    <property type="match status" value="1"/>
</dbReference>
<dbReference type="SUPFAM" id="SSF52091">
    <property type="entry name" value="SpoIIaa-like"/>
    <property type="match status" value="1"/>
</dbReference>
<evidence type="ECO:0000313" key="4">
    <source>
        <dbReference type="EMBL" id="GAA3661235.1"/>
    </source>
</evidence>
<protein>
    <recommendedName>
        <fullName evidence="2">Anti-sigma factor antagonist</fullName>
    </recommendedName>
</protein>
<evidence type="ECO:0000259" key="3">
    <source>
        <dbReference type="PROSITE" id="PS50801"/>
    </source>
</evidence>
<dbReference type="EMBL" id="BAAAZP010000048">
    <property type="protein sequence ID" value="GAA3661235.1"/>
    <property type="molecule type" value="Genomic_DNA"/>
</dbReference>
<keyword evidence="5" id="KW-1185">Reference proteome</keyword>
<evidence type="ECO:0000313" key="5">
    <source>
        <dbReference type="Proteomes" id="UP001500902"/>
    </source>
</evidence>
<evidence type="ECO:0000256" key="2">
    <source>
        <dbReference type="RuleBase" id="RU003749"/>
    </source>
</evidence>
<dbReference type="InterPro" id="IPR036513">
    <property type="entry name" value="STAS_dom_sf"/>
</dbReference>
<dbReference type="Pfam" id="PF01740">
    <property type="entry name" value="STAS"/>
    <property type="match status" value="1"/>
</dbReference>
<dbReference type="PROSITE" id="PS50801">
    <property type="entry name" value="STAS"/>
    <property type="match status" value="1"/>
</dbReference>
<gene>
    <name evidence="4" type="ORF">GCM10022224_025890</name>
</gene>
<name>A0ABP7BKJ6_9ACTN</name>